<gene>
    <name evidence="1" type="ORF">SAMN05444274_109107</name>
</gene>
<accession>A0A1M5ENJ6</accession>
<proteinExistence type="predicted"/>
<organism evidence="1 2">
    <name type="scientific">Mariniphaga anaerophila</name>
    <dbReference type="NCBI Taxonomy" id="1484053"/>
    <lineage>
        <taxon>Bacteria</taxon>
        <taxon>Pseudomonadati</taxon>
        <taxon>Bacteroidota</taxon>
        <taxon>Bacteroidia</taxon>
        <taxon>Marinilabiliales</taxon>
        <taxon>Prolixibacteraceae</taxon>
        <taxon>Mariniphaga</taxon>
    </lineage>
</organism>
<dbReference type="Proteomes" id="UP000184164">
    <property type="component" value="Unassembled WGS sequence"/>
</dbReference>
<name>A0A1M5ENJ6_9BACT</name>
<dbReference type="RefSeq" id="WP_073003071.1">
    <property type="nucleotide sequence ID" value="NZ_FQUM01000009.1"/>
</dbReference>
<protein>
    <submittedName>
        <fullName evidence="1">Uncharacterized protein</fullName>
    </submittedName>
</protein>
<evidence type="ECO:0000313" key="2">
    <source>
        <dbReference type="Proteomes" id="UP000184164"/>
    </source>
</evidence>
<reference evidence="1 2" key="1">
    <citation type="submission" date="2016-11" db="EMBL/GenBank/DDBJ databases">
        <authorList>
            <person name="Jaros S."/>
            <person name="Januszkiewicz K."/>
            <person name="Wedrychowicz H."/>
        </authorList>
    </citation>
    <scope>NUCLEOTIDE SEQUENCE [LARGE SCALE GENOMIC DNA]</scope>
    <source>
        <strain evidence="1 2">DSM 26910</strain>
    </source>
</reference>
<dbReference type="STRING" id="1484053.SAMN05444274_109107"/>
<sequence>MRNRSFRIFILVCIVVSVIGLPGFAQDDNFDKVVMLNGDEHIGKVTEMNPDDIGFVHKNETLTYKIAKADINKIQFSSGRIEVINAVADVQQTNMPVSLQSHHNWVAVLPFSYIGEGGGRDKKLEEKVQMDCYNVLRDFATQFEIQNPVTTNALLVKNGIDEQVLKGLTPEEIAHLLEVEYVVLGNITVFHTGTTTRHSSVSKQKTEKDSKKLVDILTDSGSTSTTDRFRTQVDMQIFNDLGQDIFTKSHDSFWQTEDAYEITLKYLIKRSPLYRK</sequence>
<evidence type="ECO:0000313" key="1">
    <source>
        <dbReference type="EMBL" id="SHF80756.1"/>
    </source>
</evidence>
<dbReference type="Gene3D" id="3.40.50.10610">
    <property type="entry name" value="ABC-type transport auxiliary lipoprotein component"/>
    <property type="match status" value="1"/>
</dbReference>
<dbReference type="EMBL" id="FQUM01000009">
    <property type="protein sequence ID" value="SHF80756.1"/>
    <property type="molecule type" value="Genomic_DNA"/>
</dbReference>
<dbReference type="OrthoDB" id="669636at2"/>
<keyword evidence="2" id="KW-1185">Reference proteome</keyword>
<dbReference type="AlphaFoldDB" id="A0A1M5ENJ6"/>